<feature type="domain" description="Breast cancer type 2 susceptibility protein helical" evidence="3">
    <location>
        <begin position="806"/>
        <end position="850"/>
    </location>
</feature>
<feature type="domain" description="BRCA2 OB1" evidence="2">
    <location>
        <begin position="857"/>
        <end position="993"/>
    </location>
</feature>
<dbReference type="Gene3D" id="2.40.50.140">
    <property type="entry name" value="Nucleic acid-binding proteins"/>
    <property type="match status" value="3"/>
</dbReference>
<feature type="region of interest" description="Disordered" evidence="1">
    <location>
        <begin position="943"/>
        <end position="970"/>
    </location>
</feature>
<feature type="compositionally biased region" description="Polar residues" evidence="1">
    <location>
        <begin position="558"/>
        <end position="570"/>
    </location>
</feature>
<feature type="compositionally biased region" description="Low complexity" evidence="1">
    <location>
        <begin position="1183"/>
        <end position="1195"/>
    </location>
</feature>
<name>A0A2N5VHJ0_9BASI</name>
<feature type="compositionally biased region" description="Basic and acidic residues" evidence="1">
    <location>
        <begin position="1088"/>
        <end position="1100"/>
    </location>
</feature>
<dbReference type="SUPFAM" id="SSF50249">
    <property type="entry name" value="Nucleic acid-binding proteins"/>
    <property type="match status" value="2"/>
</dbReference>
<evidence type="ECO:0000256" key="1">
    <source>
        <dbReference type="SAM" id="MobiDB-lite"/>
    </source>
</evidence>
<dbReference type="InterPro" id="IPR036315">
    <property type="entry name" value="BRCA2_hlx_sf"/>
</dbReference>
<dbReference type="InterPro" id="IPR015187">
    <property type="entry name" value="BRCA2_OB_1"/>
</dbReference>
<evidence type="ECO:0000313" key="5">
    <source>
        <dbReference type="Proteomes" id="UP000235392"/>
    </source>
</evidence>
<feature type="compositionally biased region" description="Basic and acidic residues" evidence="1">
    <location>
        <begin position="100"/>
        <end position="113"/>
    </location>
</feature>
<dbReference type="InterPro" id="IPR015525">
    <property type="entry name" value="BRCA2"/>
</dbReference>
<feature type="region of interest" description="Disordered" evidence="1">
    <location>
        <begin position="1"/>
        <end position="151"/>
    </location>
</feature>
<feature type="region of interest" description="Disordered" evidence="1">
    <location>
        <begin position="557"/>
        <end position="583"/>
    </location>
</feature>
<evidence type="ECO:0000259" key="2">
    <source>
        <dbReference type="Pfam" id="PF09103"/>
    </source>
</evidence>
<feature type="compositionally biased region" description="Low complexity" evidence="1">
    <location>
        <begin position="239"/>
        <end position="252"/>
    </location>
</feature>
<dbReference type="EMBL" id="PGCI01000016">
    <property type="protein sequence ID" value="PLW49457.1"/>
    <property type="molecule type" value="Genomic_DNA"/>
</dbReference>
<organism evidence="4 5">
    <name type="scientific">Puccinia coronata f. sp. avenae</name>
    <dbReference type="NCBI Taxonomy" id="200324"/>
    <lineage>
        <taxon>Eukaryota</taxon>
        <taxon>Fungi</taxon>
        <taxon>Dikarya</taxon>
        <taxon>Basidiomycota</taxon>
        <taxon>Pucciniomycotina</taxon>
        <taxon>Pucciniomycetes</taxon>
        <taxon>Pucciniales</taxon>
        <taxon>Pucciniaceae</taxon>
        <taxon>Puccinia</taxon>
    </lineage>
</organism>
<feature type="region of interest" description="Disordered" evidence="1">
    <location>
        <begin position="394"/>
        <end position="480"/>
    </location>
</feature>
<feature type="compositionally biased region" description="Polar residues" evidence="1">
    <location>
        <begin position="603"/>
        <end position="615"/>
    </location>
</feature>
<gene>
    <name evidence="4" type="ORF">PCASD_01919</name>
</gene>
<feature type="region of interest" description="Disordered" evidence="1">
    <location>
        <begin position="186"/>
        <end position="252"/>
    </location>
</feature>
<dbReference type="Pfam" id="PF09103">
    <property type="entry name" value="BRCA-2_OB1"/>
    <property type="match status" value="1"/>
</dbReference>
<feature type="compositionally biased region" description="Polar residues" evidence="1">
    <location>
        <begin position="228"/>
        <end position="238"/>
    </location>
</feature>
<dbReference type="Proteomes" id="UP000235392">
    <property type="component" value="Unassembled WGS sequence"/>
</dbReference>
<dbReference type="InterPro" id="IPR012340">
    <property type="entry name" value="NA-bd_OB-fold"/>
</dbReference>
<dbReference type="SUPFAM" id="SSF81872">
    <property type="entry name" value="BRCA2 helical domain"/>
    <property type="match status" value="1"/>
</dbReference>
<evidence type="ECO:0000313" key="4">
    <source>
        <dbReference type="EMBL" id="PLW49457.1"/>
    </source>
</evidence>
<dbReference type="GO" id="GO:0006355">
    <property type="term" value="P:regulation of DNA-templated transcription"/>
    <property type="evidence" value="ECO:0007669"/>
    <property type="project" value="TreeGrafter"/>
</dbReference>
<accession>A0A2N5VHJ0</accession>
<evidence type="ECO:0008006" key="6">
    <source>
        <dbReference type="Google" id="ProtNLM"/>
    </source>
</evidence>
<feature type="compositionally biased region" description="Polar residues" evidence="1">
    <location>
        <begin position="947"/>
        <end position="956"/>
    </location>
</feature>
<dbReference type="Pfam" id="PF09169">
    <property type="entry name" value="BRCA-2_helical"/>
    <property type="match status" value="1"/>
</dbReference>
<dbReference type="GO" id="GO:0000724">
    <property type="term" value="P:double-strand break repair via homologous recombination"/>
    <property type="evidence" value="ECO:0007669"/>
    <property type="project" value="InterPro"/>
</dbReference>
<feature type="region of interest" description="Disordered" evidence="1">
    <location>
        <begin position="1088"/>
        <end position="1108"/>
    </location>
</feature>
<feature type="region of interest" description="Disordered" evidence="1">
    <location>
        <begin position="1177"/>
        <end position="1196"/>
    </location>
</feature>
<feature type="compositionally biased region" description="Polar residues" evidence="1">
    <location>
        <begin position="1"/>
        <end position="23"/>
    </location>
</feature>
<dbReference type="InterPro" id="IPR015252">
    <property type="entry name" value="BRCA2_hlx"/>
</dbReference>
<feature type="compositionally biased region" description="Low complexity" evidence="1">
    <location>
        <begin position="66"/>
        <end position="80"/>
    </location>
</feature>
<feature type="compositionally biased region" description="Polar residues" evidence="1">
    <location>
        <begin position="412"/>
        <end position="438"/>
    </location>
</feature>
<sequence length="1267" mass="138183">MVSSLLTISHANPMAATSNTLTPAESLRPSKRTRFSSESQPAGGRLLRHDPQDRRPLSPSPQTWPESEGCSSSSQLSGLSYKTKGNTLPEDRVCVGPDRTPNDPEEPRSEAVHEPPASRTDADHHQGEQSLTPVADTRSQDHQKTVETSQDDLEISQYDIWSDYDQEELDALDELETTHNIHTSQLTAPDAAIPDPANPISPAPVASNQPIAEADSKRIASPNHHHSSAQLINPNIPCSSPHLPSDASLSSSSRLKRNVSSLFSTGAGQPFPMTMDQPDTSPCFPHALLAAEPPSASIASNTVDLAAQNPLDAPRMIRPNQPVASQPRRASSSLFQTGAGQPFPMDMGGGDFQNPSSNVGNPACPVFGFQTARGDAVTAPSKEAMRKALNICSNTNLSPFPKPHYKEPESPSPSHRANILNASQLRSSRSASPGNVGTHQLGDDKSQPDHSALLAPTRTPQNQEAASTDSSSMDPPIKPLNSFKPSVGLFSTGSGDPIHIPVSAVERARAHLDNPSRSLELQDRPTNGSCAPLKDVSNLWPSPHTNHKMAATADLLAGSSSRQPHHTISSKLHESRSTVAPAIPSQPTTAASLMSTPVRALSNGVSRPNPQNSPHQRIPLPSCPHTTTAPVRRISNRIHIGLTPQSASRRVSQEGKVTDSRSFITPFKKKMDVAQANSLFSPAHDSPHPYQAQETPSSDPCRRSVMYMDPPTSLARYGSSGRPQSVFDLSKRSSVRRVPMADWLASPKGYSARHLLSLAVPESVVFMNAKSAAIWSFNALTEPFGAIQALGELLQAGCVIGRSTPKWVANHWGLVIWKLAGMVRWQPDCLPRVWNPANVVQQLKYRYEREFVCCHRPALKKILDNECPASMPMCLVIVGIIRPPKHSSPLKGSAPASEILELSDGWYKIKAHLDPVLVRVLKRGALRVGFKLAISGACTEAPAASQPKAQQMGQKKTTAKGPSDEGAEEEEVRLYLEGNGTSRVRWAETLGLRPRPWVATLPSLTPDGGKIPLMDILVVKVFPPSFVDQEGRMGRWELAQEKKLQVAWEKEREKEAAKIALEQEKEGEKIMQVADLVASIYSSKCAEHRRVSSGDRKGGDGEEGSGFDADELCEDVIEGDVLPNELQALPVDRLAQLRQAVQRRYESFRSTGAEELQKTLNMRVPIRRTRNTQVLSFRDFHHPPSSSSKHSSRPPLVGQISVQDLSRLPEDFFKAGVRYWVENLQPQRNVRWESSSSHSHSTSRIGSCEVPLTTRRDTRWTVISLDA</sequence>
<dbReference type="AlphaFoldDB" id="A0A2N5VHJ0"/>
<feature type="region of interest" description="Disordered" evidence="1">
    <location>
        <begin position="600"/>
        <end position="624"/>
    </location>
</feature>
<dbReference type="PANTHER" id="PTHR11289">
    <property type="entry name" value="BREAST CANCER TYPE 2 SUSCEPTIBILITY PROTEIN BRCA2"/>
    <property type="match status" value="1"/>
</dbReference>
<feature type="compositionally biased region" description="Polar residues" evidence="1">
    <location>
        <begin position="458"/>
        <end position="473"/>
    </location>
</feature>
<feature type="compositionally biased region" description="Basic and acidic residues" evidence="1">
    <location>
        <begin position="47"/>
        <end position="56"/>
    </location>
</feature>
<comment type="caution">
    <text evidence="4">The sequence shown here is derived from an EMBL/GenBank/DDBJ whole genome shotgun (WGS) entry which is preliminary data.</text>
</comment>
<proteinExistence type="predicted"/>
<reference evidence="4 5" key="1">
    <citation type="submission" date="2017-11" db="EMBL/GenBank/DDBJ databases">
        <title>De novo assembly and phasing of dikaryotic genomes from two isolates of Puccinia coronata f. sp. avenae, the causal agent of oat crown rust.</title>
        <authorList>
            <person name="Miller M.E."/>
            <person name="Zhang Y."/>
            <person name="Omidvar V."/>
            <person name="Sperschneider J."/>
            <person name="Schwessinger B."/>
            <person name="Raley C."/>
            <person name="Palmer J.M."/>
            <person name="Garnica D."/>
            <person name="Upadhyaya N."/>
            <person name="Rathjen J."/>
            <person name="Taylor J.M."/>
            <person name="Park R.F."/>
            <person name="Dodds P.N."/>
            <person name="Hirsch C.D."/>
            <person name="Kianian S.F."/>
            <person name="Figueroa M."/>
        </authorList>
    </citation>
    <scope>NUCLEOTIDE SEQUENCE [LARGE SCALE GENOMIC DNA]</scope>
    <source>
        <strain evidence="4">12SD80</strain>
    </source>
</reference>
<evidence type="ECO:0000259" key="3">
    <source>
        <dbReference type="Pfam" id="PF09169"/>
    </source>
</evidence>
<protein>
    <recommendedName>
        <fullName evidence="6">BRCA2 OB1 domain-containing protein</fullName>
    </recommendedName>
</protein>
<dbReference type="PANTHER" id="PTHR11289:SF0">
    <property type="entry name" value="BREAST CANCER TYPE 2 SUSCEPTIBILITY PROTEIN"/>
    <property type="match status" value="1"/>
</dbReference>
<feature type="region of interest" description="Disordered" evidence="1">
    <location>
        <begin position="680"/>
        <end position="704"/>
    </location>
</feature>